<dbReference type="InterPro" id="IPR036945">
    <property type="entry name" value="DAGK_sf"/>
</dbReference>
<keyword evidence="14 21" id="KW-0067">ATP-binding</keyword>
<comment type="caution">
    <text evidence="22">The sequence shown here is derived from an EMBL/GenBank/DDBJ whole genome shotgun (WGS) entry which is preliminary data.</text>
</comment>
<keyword evidence="8 21" id="KW-0997">Cell inner membrane</keyword>
<evidence type="ECO:0000256" key="15">
    <source>
        <dbReference type="ARBA" id="ARBA00022842"/>
    </source>
</evidence>
<feature type="transmembrane region" description="Helical" evidence="21">
    <location>
        <begin position="90"/>
        <end position="111"/>
    </location>
</feature>
<comment type="cofactor">
    <cofactor evidence="1">
        <name>Mg(2+)</name>
        <dbReference type="ChEBI" id="CHEBI:18420"/>
    </cofactor>
</comment>
<accession>A0ABU0J9G7</accession>
<keyword evidence="13 21" id="KW-0418">Kinase</keyword>
<organism evidence="22 23">
    <name type="scientific">Labrys wisconsinensis</name>
    <dbReference type="NCBI Taxonomy" id="425677"/>
    <lineage>
        <taxon>Bacteria</taxon>
        <taxon>Pseudomonadati</taxon>
        <taxon>Pseudomonadota</taxon>
        <taxon>Alphaproteobacteria</taxon>
        <taxon>Hyphomicrobiales</taxon>
        <taxon>Xanthobacteraceae</taxon>
        <taxon>Labrys</taxon>
    </lineage>
</organism>
<dbReference type="InterPro" id="IPR000829">
    <property type="entry name" value="DAGK"/>
</dbReference>
<evidence type="ECO:0000256" key="9">
    <source>
        <dbReference type="ARBA" id="ARBA00022679"/>
    </source>
</evidence>
<keyword evidence="15" id="KW-0460">Magnesium</keyword>
<comment type="catalytic activity">
    <reaction evidence="21">
        <text>a 1,2-diacyl-sn-glycerol + ATP = a 1,2-diacyl-sn-glycero-3-phosphate + ADP + H(+)</text>
        <dbReference type="Rhea" id="RHEA:10272"/>
        <dbReference type="ChEBI" id="CHEBI:15378"/>
        <dbReference type="ChEBI" id="CHEBI:17815"/>
        <dbReference type="ChEBI" id="CHEBI:30616"/>
        <dbReference type="ChEBI" id="CHEBI:58608"/>
        <dbReference type="ChEBI" id="CHEBI:456216"/>
        <dbReference type="EC" id="2.7.1.107"/>
    </reaction>
</comment>
<keyword evidence="17 21" id="KW-0443">Lipid metabolism</keyword>
<feature type="transmembrane region" description="Helical" evidence="21">
    <location>
        <begin position="50"/>
        <end position="69"/>
    </location>
</feature>
<keyword evidence="18 21" id="KW-0472">Membrane</keyword>
<keyword evidence="9 21" id="KW-0808">Transferase</keyword>
<evidence type="ECO:0000256" key="5">
    <source>
        <dbReference type="ARBA" id="ARBA00017575"/>
    </source>
</evidence>
<keyword evidence="12 21" id="KW-0547">Nucleotide-binding</keyword>
<keyword evidence="23" id="KW-1185">Reference proteome</keyword>
<dbReference type="InterPro" id="IPR033718">
    <property type="entry name" value="DAGK_prok"/>
</dbReference>
<evidence type="ECO:0000256" key="8">
    <source>
        <dbReference type="ARBA" id="ARBA00022519"/>
    </source>
</evidence>
<evidence type="ECO:0000256" key="10">
    <source>
        <dbReference type="ARBA" id="ARBA00022692"/>
    </source>
</evidence>
<proteinExistence type="inferred from homology"/>
<dbReference type="Pfam" id="PF01219">
    <property type="entry name" value="DAGK_prokar"/>
    <property type="match status" value="1"/>
</dbReference>
<comment type="function">
    <text evidence="21">Catalyzes the ATP-dependent phosphorylation of sn-l,2-diacylglycerol (DAG) to phosphatidic acid. Involved in the recycling of diacylglycerol produced as a by-product during membrane-derived oligosaccharide (MDO) biosynthesis.</text>
</comment>
<evidence type="ECO:0000256" key="3">
    <source>
        <dbReference type="ARBA" id="ARBA00005967"/>
    </source>
</evidence>
<dbReference type="Gene3D" id="1.10.287.3610">
    <property type="match status" value="1"/>
</dbReference>
<reference evidence="22 23" key="1">
    <citation type="submission" date="2023-07" db="EMBL/GenBank/DDBJ databases">
        <title>Genomic Encyclopedia of Type Strains, Phase IV (KMG-IV): sequencing the most valuable type-strain genomes for metagenomic binning, comparative biology and taxonomic classification.</title>
        <authorList>
            <person name="Goeker M."/>
        </authorList>
    </citation>
    <scope>NUCLEOTIDE SEQUENCE [LARGE SCALE GENOMIC DNA]</scope>
    <source>
        <strain evidence="22 23">DSM 19619</strain>
    </source>
</reference>
<comment type="similarity">
    <text evidence="3 21">Belongs to the bacterial diacylglycerol kinase family.</text>
</comment>
<evidence type="ECO:0000256" key="4">
    <source>
        <dbReference type="ARBA" id="ARBA00012133"/>
    </source>
</evidence>
<evidence type="ECO:0000256" key="12">
    <source>
        <dbReference type="ARBA" id="ARBA00022741"/>
    </source>
</evidence>
<evidence type="ECO:0000256" key="6">
    <source>
        <dbReference type="ARBA" id="ARBA00022475"/>
    </source>
</evidence>
<evidence type="ECO:0000256" key="19">
    <source>
        <dbReference type="ARBA" id="ARBA00023209"/>
    </source>
</evidence>
<dbReference type="PANTHER" id="PTHR34299">
    <property type="entry name" value="DIACYLGLYCEROL KINASE"/>
    <property type="match status" value="1"/>
</dbReference>
<evidence type="ECO:0000313" key="23">
    <source>
        <dbReference type="Proteomes" id="UP001242480"/>
    </source>
</evidence>
<evidence type="ECO:0000256" key="20">
    <source>
        <dbReference type="ARBA" id="ARBA00023264"/>
    </source>
</evidence>
<evidence type="ECO:0000256" key="13">
    <source>
        <dbReference type="ARBA" id="ARBA00022777"/>
    </source>
</evidence>
<keyword evidence="6" id="KW-1003">Cell membrane</keyword>
<dbReference type="PANTHER" id="PTHR34299:SF1">
    <property type="entry name" value="DIACYLGLYCEROL KINASE"/>
    <property type="match status" value="1"/>
</dbReference>
<dbReference type="EMBL" id="JAUSVX010000007">
    <property type="protein sequence ID" value="MDQ0470917.1"/>
    <property type="molecule type" value="Genomic_DNA"/>
</dbReference>
<dbReference type="GO" id="GO:0004143">
    <property type="term" value="F:ATP-dependent diacylglycerol kinase activity"/>
    <property type="evidence" value="ECO:0007669"/>
    <property type="project" value="UniProtKB-EC"/>
</dbReference>
<comment type="subcellular location">
    <subcellularLocation>
        <location evidence="2 21">Cell inner membrane</location>
        <topology evidence="2 21">Multi-pass membrane protein</topology>
    </subcellularLocation>
</comment>
<protein>
    <recommendedName>
        <fullName evidence="5 21">Diacylglycerol kinase</fullName>
        <ecNumber evidence="4 21">2.7.1.107</ecNumber>
    </recommendedName>
</protein>
<gene>
    <name evidence="22" type="ORF">QO011_003936</name>
</gene>
<keyword evidence="20 21" id="KW-1208">Phospholipid metabolism</keyword>
<keyword evidence="10 21" id="KW-0812">Transmembrane</keyword>
<keyword evidence="11" id="KW-0479">Metal-binding</keyword>
<dbReference type="CDD" id="cd14264">
    <property type="entry name" value="DAGK_IM"/>
    <property type="match status" value="1"/>
</dbReference>
<evidence type="ECO:0000256" key="2">
    <source>
        <dbReference type="ARBA" id="ARBA00004429"/>
    </source>
</evidence>
<evidence type="ECO:0000256" key="14">
    <source>
        <dbReference type="ARBA" id="ARBA00022840"/>
    </source>
</evidence>
<evidence type="ECO:0000256" key="11">
    <source>
        <dbReference type="ARBA" id="ARBA00022723"/>
    </source>
</evidence>
<comment type="caution">
    <text evidence="21">Lacks conserved residue(s) required for the propagation of feature annotation.</text>
</comment>
<evidence type="ECO:0000256" key="21">
    <source>
        <dbReference type="RuleBase" id="RU363065"/>
    </source>
</evidence>
<sequence>MERIIKAFFHSWAGWSHAIRTEQAVQQEAVLLAIALPASFLITDDNWKRLALIGVLLILLAVEFLNTAIEKLADHVRPDLHPHIKVVKDLGSAAVFMLLLLSGLVWLLALWERFA</sequence>
<evidence type="ECO:0000256" key="7">
    <source>
        <dbReference type="ARBA" id="ARBA00022516"/>
    </source>
</evidence>
<evidence type="ECO:0000256" key="18">
    <source>
        <dbReference type="ARBA" id="ARBA00023136"/>
    </source>
</evidence>
<evidence type="ECO:0000256" key="17">
    <source>
        <dbReference type="ARBA" id="ARBA00023098"/>
    </source>
</evidence>
<keyword evidence="16 21" id="KW-1133">Transmembrane helix</keyword>
<evidence type="ECO:0000256" key="16">
    <source>
        <dbReference type="ARBA" id="ARBA00022989"/>
    </source>
</evidence>
<dbReference type="RefSeq" id="WP_307275260.1">
    <property type="nucleotide sequence ID" value="NZ_JAUSVX010000007.1"/>
</dbReference>
<dbReference type="EC" id="2.7.1.107" evidence="4 21"/>
<keyword evidence="7" id="KW-0444">Lipid biosynthesis</keyword>
<name>A0ABU0J9G7_9HYPH</name>
<evidence type="ECO:0000256" key="1">
    <source>
        <dbReference type="ARBA" id="ARBA00001946"/>
    </source>
</evidence>
<dbReference type="Proteomes" id="UP001242480">
    <property type="component" value="Unassembled WGS sequence"/>
</dbReference>
<evidence type="ECO:0000313" key="22">
    <source>
        <dbReference type="EMBL" id="MDQ0470917.1"/>
    </source>
</evidence>
<keyword evidence="19" id="KW-0594">Phospholipid biosynthesis</keyword>